<accession>A0AA36G6C5</accession>
<evidence type="ECO:0000256" key="4">
    <source>
        <dbReference type="ARBA" id="ARBA00023136"/>
    </source>
</evidence>
<gene>
    <name evidence="9" type="ORF">MSPICULIGERA_LOCUS12760</name>
</gene>
<evidence type="ECO:0000256" key="3">
    <source>
        <dbReference type="ARBA" id="ARBA00022989"/>
    </source>
</evidence>
<dbReference type="InterPro" id="IPR050382">
    <property type="entry name" value="MFS_Na/Anion_cotransporter"/>
</dbReference>
<dbReference type="PANTHER" id="PTHR11662">
    <property type="entry name" value="SOLUTE CARRIER FAMILY 17"/>
    <property type="match status" value="1"/>
</dbReference>
<dbReference type="Proteomes" id="UP001177023">
    <property type="component" value="Unassembled WGS sequence"/>
</dbReference>
<protein>
    <recommendedName>
        <fullName evidence="8">Major facilitator superfamily (MFS) profile domain-containing protein</fullName>
    </recommendedName>
</protein>
<proteinExistence type="predicted"/>
<evidence type="ECO:0000256" key="5">
    <source>
        <dbReference type="SAM" id="MobiDB-lite"/>
    </source>
</evidence>
<feature type="transmembrane region" description="Helical" evidence="6">
    <location>
        <begin position="307"/>
        <end position="324"/>
    </location>
</feature>
<dbReference type="InterPro" id="IPR011701">
    <property type="entry name" value="MFS"/>
</dbReference>
<dbReference type="FunFam" id="1.20.1250.20:FF:000355">
    <property type="entry name" value="SLC (SoLute Carrier) homolog"/>
    <property type="match status" value="1"/>
</dbReference>
<feature type="transmembrane region" description="Helical" evidence="6">
    <location>
        <begin position="276"/>
        <end position="295"/>
    </location>
</feature>
<sequence>MMGGFCCVQFITISLALTITCMVNSTAIAQLQQPDRFQGPILTTLNVSSSSAANPEQKCAAEDSGQPVINDYGGSLIWDHKTQHLLFKGTFLGALLTALPAIIVLQRVSIRLIVVLSIALYSLCAVVVPYLAENHGVYAVFASRLAMGLAESFAHPSFNTLISNWFPITERSTAIALYTTGNQLATAGGNPLCAWFCSSPFGWQGVFYLSGIVGLLWCGIWMAFSANQPSKCRVMTERERKYLAYHCITRAHSKTGDAPPYMAILKSGPFLAQLQAHFFVSMVASMLQLYLPSFFKEVLQLGIMKNGIYTAIPNVAMFAWKLLWSMAMDWCKARHILTPTQAVKLSQALGCAGIGATMICIAYFADCSSPLLVLTLVTLTWCSMGFSVSGFVTSMLSIGPRYTATITAISTFTALLGRLCAPLGVGFIKKTGSRAEWQTIFLIGGCCIVFSGVLFLIFGSADVQPWAKEAEPSNEEDKEEREWEQEMLVRERRHTASISIQ</sequence>
<feature type="non-terminal residue" evidence="9">
    <location>
        <position position="1"/>
    </location>
</feature>
<dbReference type="GO" id="GO:0006820">
    <property type="term" value="P:monoatomic anion transport"/>
    <property type="evidence" value="ECO:0007669"/>
    <property type="project" value="TreeGrafter"/>
</dbReference>
<evidence type="ECO:0000256" key="7">
    <source>
        <dbReference type="SAM" id="SignalP"/>
    </source>
</evidence>
<dbReference type="GO" id="GO:0016020">
    <property type="term" value="C:membrane"/>
    <property type="evidence" value="ECO:0007669"/>
    <property type="project" value="UniProtKB-SubCell"/>
</dbReference>
<dbReference type="Pfam" id="PF07690">
    <property type="entry name" value="MFS_1"/>
    <property type="match status" value="1"/>
</dbReference>
<evidence type="ECO:0000256" key="1">
    <source>
        <dbReference type="ARBA" id="ARBA00004141"/>
    </source>
</evidence>
<evidence type="ECO:0000313" key="9">
    <source>
        <dbReference type="EMBL" id="CAJ0574427.1"/>
    </source>
</evidence>
<feature type="transmembrane region" description="Helical" evidence="6">
    <location>
        <begin position="404"/>
        <end position="428"/>
    </location>
</feature>
<dbReference type="AlphaFoldDB" id="A0AA36G6C5"/>
<keyword evidence="7" id="KW-0732">Signal</keyword>
<dbReference type="InterPro" id="IPR036259">
    <property type="entry name" value="MFS_trans_sf"/>
</dbReference>
<dbReference type="PANTHER" id="PTHR11662:SF405">
    <property type="entry name" value="PROTEIN CBG12249"/>
    <property type="match status" value="1"/>
</dbReference>
<feature type="transmembrane region" description="Helical" evidence="6">
    <location>
        <begin position="112"/>
        <end position="132"/>
    </location>
</feature>
<feature type="transmembrane region" description="Helical" evidence="6">
    <location>
        <begin position="371"/>
        <end position="392"/>
    </location>
</feature>
<dbReference type="Gene3D" id="1.20.1250.20">
    <property type="entry name" value="MFS general substrate transporter like domains"/>
    <property type="match status" value="2"/>
</dbReference>
<name>A0AA36G6C5_9BILA</name>
<keyword evidence="2 6" id="KW-0812">Transmembrane</keyword>
<feature type="transmembrane region" description="Helical" evidence="6">
    <location>
        <begin position="85"/>
        <end position="105"/>
    </location>
</feature>
<feature type="transmembrane region" description="Helical" evidence="6">
    <location>
        <begin position="205"/>
        <end position="224"/>
    </location>
</feature>
<keyword evidence="3 6" id="KW-1133">Transmembrane helix</keyword>
<feature type="transmembrane region" description="Helical" evidence="6">
    <location>
        <begin position="345"/>
        <end position="365"/>
    </location>
</feature>
<evidence type="ECO:0000313" key="10">
    <source>
        <dbReference type="Proteomes" id="UP001177023"/>
    </source>
</evidence>
<dbReference type="SUPFAM" id="SSF103473">
    <property type="entry name" value="MFS general substrate transporter"/>
    <property type="match status" value="1"/>
</dbReference>
<feature type="transmembrane region" description="Helical" evidence="6">
    <location>
        <begin position="440"/>
        <end position="458"/>
    </location>
</feature>
<feature type="domain" description="Major facilitator superfamily (MFS) profile" evidence="8">
    <location>
        <begin position="13"/>
        <end position="463"/>
    </location>
</feature>
<dbReference type="EMBL" id="CATQJA010002630">
    <property type="protein sequence ID" value="CAJ0574427.1"/>
    <property type="molecule type" value="Genomic_DNA"/>
</dbReference>
<keyword evidence="10" id="KW-1185">Reference proteome</keyword>
<reference evidence="9" key="1">
    <citation type="submission" date="2023-06" db="EMBL/GenBank/DDBJ databases">
        <authorList>
            <person name="Delattre M."/>
        </authorList>
    </citation>
    <scope>NUCLEOTIDE SEQUENCE</scope>
    <source>
        <strain evidence="9">AF72</strain>
    </source>
</reference>
<dbReference type="PROSITE" id="PS50850">
    <property type="entry name" value="MFS"/>
    <property type="match status" value="1"/>
</dbReference>
<feature type="signal peptide" evidence="7">
    <location>
        <begin position="1"/>
        <end position="16"/>
    </location>
</feature>
<evidence type="ECO:0000259" key="8">
    <source>
        <dbReference type="PROSITE" id="PS50850"/>
    </source>
</evidence>
<evidence type="ECO:0000256" key="6">
    <source>
        <dbReference type="SAM" id="Phobius"/>
    </source>
</evidence>
<feature type="compositionally biased region" description="Acidic residues" evidence="5">
    <location>
        <begin position="472"/>
        <end position="485"/>
    </location>
</feature>
<dbReference type="GO" id="GO:0022857">
    <property type="term" value="F:transmembrane transporter activity"/>
    <property type="evidence" value="ECO:0007669"/>
    <property type="project" value="InterPro"/>
</dbReference>
<comment type="caution">
    <text evidence="9">The sequence shown here is derived from an EMBL/GenBank/DDBJ whole genome shotgun (WGS) entry which is preliminary data.</text>
</comment>
<keyword evidence="4 6" id="KW-0472">Membrane</keyword>
<evidence type="ECO:0000256" key="2">
    <source>
        <dbReference type="ARBA" id="ARBA00022692"/>
    </source>
</evidence>
<organism evidence="9 10">
    <name type="scientific">Mesorhabditis spiculigera</name>
    <dbReference type="NCBI Taxonomy" id="96644"/>
    <lineage>
        <taxon>Eukaryota</taxon>
        <taxon>Metazoa</taxon>
        <taxon>Ecdysozoa</taxon>
        <taxon>Nematoda</taxon>
        <taxon>Chromadorea</taxon>
        <taxon>Rhabditida</taxon>
        <taxon>Rhabditina</taxon>
        <taxon>Rhabditomorpha</taxon>
        <taxon>Rhabditoidea</taxon>
        <taxon>Rhabditidae</taxon>
        <taxon>Mesorhabditinae</taxon>
        <taxon>Mesorhabditis</taxon>
    </lineage>
</organism>
<feature type="region of interest" description="Disordered" evidence="5">
    <location>
        <begin position="468"/>
        <end position="501"/>
    </location>
</feature>
<feature type="chain" id="PRO_5041272665" description="Major facilitator superfamily (MFS) profile domain-containing protein" evidence="7">
    <location>
        <begin position="17"/>
        <end position="501"/>
    </location>
</feature>
<dbReference type="InterPro" id="IPR020846">
    <property type="entry name" value="MFS_dom"/>
</dbReference>
<comment type="subcellular location">
    <subcellularLocation>
        <location evidence="1">Membrane</location>
        <topology evidence="1">Multi-pass membrane protein</topology>
    </subcellularLocation>
</comment>